<evidence type="ECO:0000259" key="8">
    <source>
        <dbReference type="PROSITE" id="PS50928"/>
    </source>
</evidence>
<evidence type="ECO:0000256" key="5">
    <source>
        <dbReference type="ARBA" id="ARBA00022989"/>
    </source>
</evidence>
<dbReference type="SUPFAM" id="SSF161098">
    <property type="entry name" value="MetI-like"/>
    <property type="match status" value="1"/>
</dbReference>
<protein>
    <submittedName>
        <fullName evidence="9">Carbohydrate ABC transporter permease</fullName>
    </submittedName>
</protein>
<keyword evidence="2 7" id="KW-0813">Transport</keyword>
<evidence type="ECO:0000256" key="4">
    <source>
        <dbReference type="ARBA" id="ARBA00022692"/>
    </source>
</evidence>
<dbReference type="Gene3D" id="1.10.3720.10">
    <property type="entry name" value="MetI-like"/>
    <property type="match status" value="1"/>
</dbReference>
<feature type="transmembrane region" description="Helical" evidence="7">
    <location>
        <begin position="262"/>
        <end position="279"/>
    </location>
</feature>
<evidence type="ECO:0000256" key="2">
    <source>
        <dbReference type="ARBA" id="ARBA00022448"/>
    </source>
</evidence>
<comment type="similarity">
    <text evidence="7">Belongs to the binding-protein-dependent transport system permease family.</text>
</comment>
<evidence type="ECO:0000256" key="7">
    <source>
        <dbReference type="RuleBase" id="RU363032"/>
    </source>
</evidence>
<feature type="domain" description="ABC transmembrane type-1" evidence="8">
    <location>
        <begin position="71"/>
        <end position="276"/>
    </location>
</feature>
<evidence type="ECO:0000313" key="10">
    <source>
        <dbReference type="Proteomes" id="UP000682713"/>
    </source>
</evidence>
<dbReference type="PANTHER" id="PTHR43744">
    <property type="entry name" value="ABC TRANSPORTER PERMEASE PROTEIN MG189-RELATED-RELATED"/>
    <property type="match status" value="1"/>
</dbReference>
<keyword evidence="5 7" id="KW-1133">Transmembrane helix</keyword>
<feature type="transmembrane region" description="Helical" evidence="7">
    <location>
        <begin position="112"/>
        <end position="132"/>
    </location>
</feature>
<comment type="subcellular location">
    <subcellularLocation>
        <location evidence="1 7">Cell membrane</location>
        <topology evidence="1 7">Multi-pass membrane protein</topology>
    </subcellularLocation>
</comment>
<sequence>MVADKSIGYRIFKICNYTALSLLALTCIFPLIHVLAISLSSKAAVSAGVVKFLPVDFTLASYKLVLTKPQFITSMLITVKRVILGVGINMILVVLTAYPLSKEVKTFRSRTLFSWFFVFTIFFGGGLIPSYIIVKSVGIIDTIWALVLPGAVQVFSVVLLLNFFRGIPKELEESAFMDGAGHFSILFKIFLPASLPALATLTLFSLVYHWNSWFDGLIYMNSPENYPLQSYMQTIIVKMDQQFMRGASKELIRSLNEQTLKSAQVFLGSLPILLVYPFLQKYFVKGIVLGSVKG</sequence>
<proteinExistence type="inferred from homology"/>
<dbReference type="Proteomes" id="UP000682713">
    <property type="component" value="Unassembled WGS sequence"/>
</dbReference>
<dbReference type="RefSeq" id="WP_213112532.1">
    <property type="nucleotide sequence ID" value="NZ_JAGYPJ010000001.1"/>
</dbReference>
<evidence type="ECO:0000313" key="9">
    <source>
        <dbReference type="EMBL" id="MBS4202128.1"/>
    </source>
</evidence>
<dbReference type="Pfam" id="PF00528">
    <property type="entry name" value="BPD_transp_1"/>
    <property type="match status" value="1"/>
</dbReference>
<comment type="caution">
    <text evidence="9">The sequence shown here is derived from an EMBL/GenBank/DDBJ whole genome shotgun (WGS) entry which is preliminary data.</text>
</comment>
<reference evidence="9 10" key="1">
    <citation type="submission" date="2021-05" db="EMBL/GenBank/DDBJ databases">
        <title>Novel Bacillus species.</title>
        <authorList>
            <person name="Liu G."/>
        </authorList>
    </citation>
    <scope>NUCLEOTIDE SEQUENCE [LARGE SCALE GENOMIC DNA]</scope>
    <source>
        <strain evidence="9 10">FJAT-49732</strain>
    </source>
</reference>
<name>A0A942YM37_9BACI</name>
<dbReference type="InterPro" id="IPR035906">
    <property type="entry name" value="MetI-like_sf"/>
</dbReference>
<gene>
    <name evidence="9" type="ORF">KHA93_21190</name>
</gene>
<feature type="transmembrane region" description="Helical" evidence="7">
    <location>
        <begin position="185"/>
        <end position="210"/>
    </location>
</feature>
<accession>A0A942YM37</accession>
<dbReference type="PROSITE" id="PS50928">
    <property type="entry name" value="ABC_TM1"/>
    <property type="match status" value="1"/>
</dbReference>
<dbReference type="GO" id="GO:0055085">
    <property type="term" value="P:transmembrane transport"/>
    <property type="evidence" value="ECO:0007669"/>
    <property type="project" value="InterPro"/>
</dbReference>
<evidence type="ECO:0000256" key="1">
    <source>
        <dbReference type="ARBA" id="ARBA00004651"/>
    </source>
</evidence>
<dbReference type="CDD" id="cd06261">
    <property type="entry name" value="TM_PBP2"/>
    <property type="match status" value="1"/>
</dbReference>
<dbReference type="EMBL" id="JAGYPJ010000001">
    <property type="protein sequence ID" value="MBS4202128.1"/>
    <property type="molecule type" value="Genomic_DNA"/>
</dbReference>
<keyword evidence="4 7" id="KW-0812">Transmembrane</keyword>
<organism evidence="9 10">
    <name type="scientific">Lederbergia citrisecunda</name>
    <dbReference type="NCBI Taxonomy" id="2833583"/>
    <lineage>
        <taxon>Bacteria</taxon>
        <taxon>Bacillati</taxon>
        <taxon>Bacillota</taxon>
        <taxon>Bacilli</taxon>
        <taxon>Bacillales</taxon>
        <taxon>Bacillaceae</taxon>
        <taxon>Lederbergia</taxon>
    </lineage>
</organism>
<evidence type="ECO:0000256" key="3">
    <source>
        <dbReference type="ARBA" id="ARBA00022475"/>
    </source>
</evidence>
<feature type="transmembrane region" description="Helical" evidence="7">
    <location>
        <begin position="144"/>
        <end position="164"/>
    </location>
</feature>
<dbReference type="GO" id="GO:0005886">
    <property type="term" value="C:plasma membrane"/>
    <property type="evidence" value="ECO:0007669"/>
    <property type="project" value="UniProtKB-SubCell"/>
</dbReference>
<keyword evidence="10" id="KW-1185">Reference proteome</keyword>
<evidence type="ECO:0000256" key="6">
    <source>
        <dbReference type="ARBA" id="ARBA00023136"/>
    </source>
</evidence>
<keyword evidence="6 7" id="KW-0472">Membrane</keyword>
<dbReference type="PANTHER" id="PTHR43744:SF9">
    <property type="entry name" value="POLYGALACTURONAN_RHAMNOGALACTURONAN TRANSPORT SYSTEM PERMEASE PROTEIN YTCP"/>
    <property type="match status" value="1"/>
</dbReference>
<keyword evidence="3" id="KW-1003">Cell membrane</keyword>
<feature type="transmembrane region" description="Helical" evidence="7">
    <location>
        <begin position="71"/>
        <end position="100"/>
    </location>
</feature>
<dbReference type="InterPro" id="IPR000515">
    <property type="entry name" value="MetI-like"/>
</dbReference>
<dbReference type="AlphaFoldDB" id="A0A942YM37"/>